<dbReference type="CDD" id="cd00303">
    <property type="entry name" value="retropepsin_like"/>
    <property type="match status" value="1"/>
</dbReference>
<dbReference type="PANTHER" id="PTHR33240:SF8">
    <property type="entry name" value="OS03G0439900 PROTEIN"/>
    <property type="match status" value="1"/>
</dbReference>
<evidence type="ECO:0000259" key="2">
    <source>
        <dbReference type="Pfam" id="PF03732"/>
    </source>
</evidence>
<name>A0A1S4BM84_TOBAC</name>
<dbReference type="KEGG" id="nta:107809823"/>
<protein>
    <recommendedName>
        <fullName evidence="2">Retrotransposon gag domain-containing protein</fullName>
    </recommendedName>
</protein>
<dbReference type="OMA" id="GREDTEN"/>
<feature type="coiled-coil region" evidence="1">
    <location>
        <begin position="94"/>
        <end position="121"/>
    </location>
</feature>
<dbReference type="AlphaFoldDB" id="A0A1S4BM84"/>
<organism evidence="3">
    <name type="scientific">Nicotiana tabacum</name>
    <name type="common">Common tobacco</name>
    <dbReference type="NCBI Taxonomy" id="4097"/>
    <lineage>
        <taxon>Eukaryota</taxon>
        <taxon>Viridiplantae</taxon>
        <taxon>Streptophyta</taxon>
        <taxon>Embryophyta</taxon>
        <taxon>Tracheophyta</taxon>
        <taxon>Spermatophyta</taxon>
        <taxon>Magnoliopsida</taxon>
        <taxon>eudicotyledons</taxon>
        <taxon>Gunneridae</taxon>
        <taxon>Pentapetalae</taxon>
        <taxon>asterids</taxon>
        <taxon>lamiids</taxon>
        <taxon>Solanales</taxon>
        <taxon>Solanaceae</taxon>
        <taxon>Nicotianoideae</taxon>
        <taxon>Nicotianeae</taxon>
        <taxon>Nicotiana</taxon>
    </lineage>
</organism>
<dbReference type="OrthoDB" id="2919534at2759"/>
<accession>A0A1S4BM84</accession>
<sequence length="616" mass="69378">MAEKEARLKAIADVSNNLLNSLNEVGREDTENITPRVTSDGEISPLPHGDLTILRKRGASTSTVGEAPPAVKKLLEEWLTSNTRTVTDSGDDALMAILKKMEEMKNENKTLRDQMKEHQERVDKIPGPPKLLPKCDVGQFVEQPYSDGATPHSIPKTFKMPPYLKIYDGTTDPEDHLIHYVTAVKGNDLSKEQVPSMLLKRFGETLTWGALTWYSQLPARSISTFEKMADKFATAHTRAKKAKARVNDIFAVRQTAGEGLRDFLARFNRVRMSLPNMSEGMAVASFQNGLNRNGSKATKKLLSRLMKYPPPHGKRSRTPIALRPRQGEIDVTTGEEINHHVSIEKGINPMSEHLTRPLQDIRMPCYDTLHPFKVKEIVYALEKLGMKVQWPQKIKLDPTTRRSNVLCEFHQERGHKTEDCIGLRHKVVRMLNQGYLKELLSDKGRANFARGNDPSQGPPKPPSLARTIQMIIGGVDDTVINYVKFTAMHKLKRTIAHERYDDLEDSVIFYKSDADGLSSPHYDTLVTTLCIVDTDVKRIMVDDGSDVCIIHPRVLMQMRLEDKIILRCITLTGFNNAVEWTSGEIVLPVLAGGVTLETPFHVMNQETTYNAIMERP</sequence>
<dbReference type="Pfam" id="PF03732">
    <property type="entry name" value="Retrotrans_gag"/>
    <property type="match status" value="1"/>
</dbReference>
<dbReference type="PANTHER" id="PTHR33240">
    <property type="entry name" value="OS08G0508500 PROTEIN"/>
    <property type="match status" value="1"/>
</dbReference>
<keyword evidence="1" id="KW-0175">Coiled coil</keyword>
<dbReference type="RefSeq" id="XP_016490006.1">
    <property type="nucleotide sequence ID" value="XM_016634520.1"/>
</dbReference>
<reference evidence="3" key="1">
    <citation type="submission" date="2025-08" db="UniProtKB">
        <authorList>
            <consortium name="RefSeq"/>
        </authorList>
    </citation>
    <scope>IDENTIFICATION</scope>
</reference>
<evidence type="ECO:0000256" key="1">
    <source>
        <dbReference type="SAM" id="Coils"/>
    </source>
</evidence>
<evidence type="ECO:0000313" key="3">
    <source>
        <dbReference type="RefSeq" id="XP_016490006.1"/>
    </source>
</evidence>
<proteinExistence type="predicted"/>
<feature type="domain" description="Retrotransposon gag" evidence="2">
    <location>
        <begin position="209"/>
        <end position="292"/>
    </location>
</feature>
<gene>
    <name evidence="3" type="primary">LOC107809823</name>
</gene>
<dbReference type="InterPro" id="IPR005162">
    <property type="entry name" value="Retrotrans_gag_dom"/>
</dbReference>
<dbReference type="PaxDb" id="4097-A0A1S4BM84"/>